<keyword evidence="2" id="KW-0285">Flavoprotein</keyword>
<accession>A0A0U3MHZ3</accession>
<evidence type="ECO:0000256" key="3">
    <source>
        <dbReference type="ARBA" id="ARBA00022827"/>
    </source>
</evidence>
<keyword evidence="3" id="KW-0274">FAD</keyword>
<reference evidence="6 7" key="1">
    <citation type="submission" date="2015-12" db="EMBL/GenBank/DDBJ databases">
        <title>Complete genome of Roseateles depolymerans KCTC 42856.</title>
        <authorList>
            <person name="Kim K.M."/>
        </authorList>
    </citation>
    <scope>NUCLEOTIDE SEQUENCE [LARGE SCALE GENOMIC DNA]</scope>
    <source>
        <strain evidence="6 7">KCTC 42856</strain>
    </source>
</reference>
<evidence type="ECO:0000256" key="1">
    <source>
        <dbReference type="ARBA" id="ARBA00001974"/>
    </source>
</evidence>
<name>A0A0U3MHZ3_9BURK</name>
<dbReference type="GO" id="GO:0047545">
    <property type="term" value="F:(S)-2-hydroxyglutarate dehydrogenase activity"/>
    <property type="evidence" value="ECO:0007669"/>
    <property type="project" value="TreeGrafter"/>
</dbReference>
<evidence type="ECO:0000313" key="6">
    <source>
        <dbReference type="EMBL" id="ALV07164.1"/>
    </source>
</evidence>
<dbReference type="PANTHER" id="PTHR43104:SF4">
    <property type="entry name" value="L-2-HYDROXYGLUTARATE DEHYDROGENASE, MITOCHONDRIAL"/>
    <property type="match status" value="1"/>
</dbReference>
<dbReference type="PATRIC" id="fig|76731.3.peg.2763"/>
<dbReference type="Pfam" id="PF01266">
    <property type="entry name" value="DAO"/>
    <property type="match status" value="1"/>
</dbReference>
<protein>
    <submittedName>
        <fullName evidence="6">FAD dependent oxidoreductase</fullName>
    </submittedName>
</protein>
<dbReference type="Proteomes" id="UP000060699">
    <property type="component" value="Chromosome"/>
</dbReference>
<dbReference type="PANTHER" id="PTHR43104">
    <property type="entry name" value="L-2-HYDROXYGLUTARATE DEHYDROGENASE, MITOCHONDRIAL"/>
    <property type="match status" value="1"/>
</dbReference>
<keyword evidence="7" id="KW-1185">Reference proteome</keyword>
<dbReference type="AlphaFoldDB" id="A0A0U3MHZ3"/>
<evidence type="ECO:0000256" key="5">
    <source>
        <dbReference type="ARBA" id="ARBA00037941"/>
    </source>
</evidence>
<dbReference type="KEGG" id="rdp:RD2015_2699"/>
<dbReference type="SUPFAM" id="SSF51905">
    <property type="entry name" value="FAD/NAD(P)-binding domain"/>
    <property type="match status" value="1"/>
</dbReference>
<evidence type="ECO:0000313" key="7">
    <source>
        <dbReference type="Proteomes" id="UP000060699"/>
    </source>
</evidence>
<dbReference type="Gene3D" id="3.30.9.10">
    <property type="entry name" value="D-Amino Acid Oxidase, subunit A, domain 2"/>
    <property type="match status" value="1"/>
</dbReference>
<sequence length="379" mass="39961">MPSTLCIEENGTRMEQVDCIVIGAGVVGLAVAREMSQRGLETLVLEQGTDIGTGTSSRNSEVIHAGIYYPTGSLKAELCVRGKALLYDYCAARGVAHQRCGKFIVATSVEQQAKLEQLADTGRRNGVQELAMMTGAQAMSRETSLQCVAALDSRSTGIVDSHGLMLALRGDFEASGGMVAFDAPVLSGDCGEQGIQLEIGGAEPMEIQAAVVINAAGLGAQRVAAGLHGMPQALVPPLHLAKGNYYSLRGRAPFSRLVYPVPEPGGLGVHLTLDLGGQARFGPDVEWVESEDYRVDPRRADAFYAEIRRYWPGLPDGALQPAYSGIRPKISGPGEAAADFLLQGPAQHGQAGLMNLFGIESPGLTASLALAERVAELMV</sequence>
<organism evidence="6 7">
    <name type="scientific">Roseateles depolymerans</name>
    <dbReference type="NCBI Taxonomy" id="76731"/>
    <lineage>
        <taxon>Bacteria</taxon>
        <taxon>Pseudomonadati</taxon>
        <taxon>Pseudomonadota</taxon>
        <taxon>Betaproteobacteria</taxon>
        <taxon>Burkholderiales</taxon>
        <taxon>Sphaerotilaceae</taxon>
        <taxon>Roseateles</taxon>
    </lineage>
</organism>
<comment type="similarity">
    <text evidence="5">Belongs to the L2HGDH family.</text>
</comment>
<dbReference type="Gene3D" id="3.50.50.60">
    <property type="entry name" value="FAD/NAD(P)-binding domain"/>
    <property type="match status" value="1"/>
</dbReference>
<dbReference type="InterPro" id="IPR036188">
    <property type="entry name" value="FAD/NAD-bd_sf"/>
</dbReference>
<comment type="cofactor">
    <cofactor evidence="1">
        <name>FAD</name>
        <dbReference type="ChEBI" id="CHEBI:57692"/>
    </cofactor>
</comment>
<keyword evidence="4" id="KW-0560">Oxidoreductase</keyword>
<gene>
    <name evidence="6" type="ORF">RD2015_2699</name>
</gene>
<dbReference type="EMBL" id="CP013729">
    <property type="protein sequence ID" value="ALV07164.1"/>
    <property type="molecule type" value="Genomic_DNA"/>
</dbReference>
<dbReference type="STRING" id="76731.RD2015_2699"/>
<evidence type="ECO:0000256" key="2">
    <source>
        <dbReference type="ARBA" id="ARBA00022630"/>
    </source>
</evidence>
<dbReference type="InterPro" id="IPR006076">
    <property type="entry name" value="FAD-dep_OxRdtase"/>
</dbReference>
<proteinExistence type="inferred from homology"/>
<evidence type="ECO:0000256" key="4">
    <source>
        <dbReference type="ARBA" id="ARBA00023002"/>
    </source>
</evidence>